<protein>
    <recommendedName>
        <fullName evidence="3">Group-specific protein</fullName>
    </recommendedName>
</protein>
<reference evidence="1 2" key="1">
    <citation type="submission" date="2017-09" db="EMBL/GenBank/DDBJ databases">
        <title>Large-scale bioinformatics analysis of Bacillus genomes uncovers conserved roles of natural products in bacterial physiology.</title>
        <authorList>
            <consortium name="Agbiome Team Llc"/>
            <person name="Bleich R.M."/>
            <person name="Grubbs K.J."/>
            <person name="Santa Maria K.C."/>
            <person name="Allen S.E."/>
            <person name="Farag S."/>
            <person name="Shank E.A."/>
            <person name="Bowers A."/>
        </authorList>
    </citation>
    <scope>NUCLEOTIDE SEQUENCE [LARGE SCALE GENOMIC DNA]</scope>
    <source>
        <strain evidence="1 2">AFS092012</strain>
    </source>
</reference>
<dbReference type="Proteomes" id="UP000221020">
    <property type="component" value="Unassembled WGS sequence"/>
</dbReference>
<evidence type="ECO:0008006" key="3">
    <source>
        <dbReference type="Google" id="ProtNLM"/>
    </source>
</evidence>
<sequence length="117" mass="14138">MRRKRYKRYKRYKRGDRVKIYINHSVPPEMIAWLNKQSNVTSFFFYGVQQLFKQVGDVDVSKTLPNSHVFSLYVEHASTLKFEVSPCKKVMMEKQELARCMEKEPWEYIDQIDCPFF</sequence>
<accession>A0AA91ZQS7</accession>
<comment type="caution">
    <text evidence="1">The sequence shown here is derived from an EMBL/GenBank/DDBJ whole genome shotgun (WGS) entry which is preliminary data.</text>
</comment>
<evidence type="ECO:0000313" key="2">
    <source>
        <dbReference type="Proteomes" id="UP000221020"/>
    </source>
</evidence>
<dbReference type="AlphaFoldDB" id="A0AA91ZQS7"/>
<name>A0AA91ZQS7_9BACI</name>
<gene>
    <name evidence="1" type="ORF">CON65_25335</name>
</gene>
<dbReference type="EMBL" id="NVOR01000155">
    <property type="protein sequence ID" value="PED79975.1"/>
    <property type="molecule type" value="Genomic_DNA"/>
</dbReference>
<dbReference type="RefSeq" id="WP_097899715.1">
    <property type="nucleotide sequence ID" value="NZ_NVOR01000155.1"/>
</dbReference>
<organism evidence="1 2">
    <name type="scientific">Bacillus pseudomycoides</name>
    <dbReference type="NCBI Taxonomy" id="64104"/>
    <lineage>
        <taxon>Bacteria</taxon>
        <taxon>Bacillati</taxon>
        <taxon>Bacillota</taxon>
        <taxon>Bacilli</taxon>
        <taxon>Bacillales</taxon>
        <taxon>Bacillaceae</taxon>
        <taxon>Bacillus</taxon>
        <taxon>Bacillus cereus group</taxon>
    </lineage>
</organism>
<evidence type="ECO:0000313" key="1">
    <source>
        <dbReference type="EMBL" id="PED79975.1"/>
    </source>
</evidence>
<proteinExistence type="predicted"/>